<evidence type="ECO:0000313" key="2">
    <source>
        <dbReference type="Proteomes" id="UP000590749"/>
    </source>
</evidence>
<sequence length="377" mass="40729">MIKRLTVVAEREALGLAGPGAHVAAAGPVTYVHGPDARVLIIQAGDRPGGSTVDSREGIELRAPFPVEMSGWLDAHDLPLLGFVRLHDGCLAIGTLRETRRVSAGTVRWGSPGTIGSVAAGSAGSLRQVDLAIDEYLPVDVLDLVRPTPVQDMPGIDWLAEATHDRVAALRGFLTGWYADVEPIPASSQPTSMRLPEPLADFYRLAAEKPIIYGVHNRVVKPGELRLSDGLVAIAHENQGVWTKLIDPSQDDPVMENHGDLGWFDPVTGVSVAPADTIERLSDFLLQFALVEAVMSAPFAGHATISVTDLERVAERMRMLPLPPANFPENPTRIYVAPGLVAIAFPFEGLQLSVASRQRCALREWRNPGFEWDAFNG</sequence>
<name>A0A7W5AM96_9ACTN</name>
<organism evidence="1 2">
    <name type="scientific">Actinoplanes campanulatus</name>
    <dbReference type="NCBI Taxonomy" id="113559"/>
    <lineage>
        <taxon>Bacteria</taxon>
        <taxon>Bacillati</taxon>
        <taxon>Actinomycetota</taxon>
        <taxon>Actinomycetes</taxon>
        <taxon>Micromonosporales</taxon>
        <taxon>Micromonosporaceae</taxon>
        <taxon>Actinoplanes</taxon>
    </lineage>
</organism>
<protein>
    <submittedName>
        <fullName evidence="1">Uncharacterized protein</fullName>
    </submittedName>
</protein>
<evidence type="ECO:0000313" key="1">
    <source>
        <dbReference type="EMBL" id="MBB3098675.1"/>
    </source>
</evidence>
<dbReference type="RefSeq" id="WP_183224739.1">
    <property type="nucleotide sequence ID" value="NZ_BMPW01000017.1"/>
</dbReference>
<accession>A0A7W5AM96</accession>
<proteinExistence type="predicted"/>
<keyword evidence="2" id="KW-1185">Reference proteome</keyword>
<dbReference type="AlphaFoldDB" id="A0A7W5AM96"/>
<reference evidence="1 2" key="1">
    <citation type="submission" date="2020-08" db="EMBL/GenBank/DDBJ databases">
        <title>Genomic Encyclopedia of Type Strains, Phase III (KMG-III): the genomes of soil and plant-associated and newly described type strains.</title>
        <authorList>
            <person name="Whitman W."/>
        </authorList>
    </citation>
    <scope>NUCLEOTIDE SEQUENCE [LARGE SCALE GENOMIC DNA]</scope>
    <source>
        <strain evidence="1 2">CECT 3287</strain>
    </source>
</reference>
<gene>
    <name evidence="1" type="ORF">FHR83_006374</name>
</gene>
<comment type="caution">
    <text evidence="1">The sequence shown here is derived from an EMBL/GenBank/DDBJ whole genome shotgun (WGS) entry which is preliminary data.</text>
</comment>
<dbReference type="EMBL" id="JACHXF010000015">
    <property type="protein sequence ID" value="MBB3098675.1"/>
    <property type="molecule type" value="Genomic_DNA"/>
</dbReference>
<dbReference type="Proteomes" id="UP000590749">
    <property type="component" value="Unassembled WGS sequence"/>
</dbReference>